<name>A0A7Y3WGV8_9HYPH</name>
<keyword evidence="3" id="KW-1185">Reference proteome</keyword>
<dbReference type="EMBL" id="JABFCN010000048">
    <property type="protein sequence ID" value="NNU40105.1"/>
    <property type="molecule type" value="Genomic_DNA"/>
</dbReference>
<organism evidence="2 3">
    <name type="scientific">Rhizobium sophorae</name>
    <dbReference type="NCBI Taxonomy" id="1535242"/>
    <lineage>
        <taxon>Bacteria</taxon>
        <taxon>Pseudomonadati</taxon>
        <taxon>Pseudomonadota</taxon>
        <taxon>Alphaproteobacteria</taxon>
        <taxon>Hyphomicrobiales</taxon>
        <taxon>Rhizobiaceae</taxon>
        <taxon>Rhizobium/Agrobacterium group</taxon>
        <taxon>Rhizobium</taxon>
    </lineage>
</organism>
<dbReference type="InterPro" id="IPR052523">
    <property type="entry name" value="Trichothecene_AcTrans"/>
</dbReference>
<keyword evidence="2" id="KW-0808">Transferase</keyword>
<evidence type="ECO:0000313" key="3">
    <source>
        <dbReference type="Proteomes" id="UP000519972"/>
    </source>
</evidence>
<dbReference type="Proteomes" id="UP000519972">
    <property type="component" value="Unassembled WGS sequence"/>
</dbReference>
<dbReference type="PANTHER" id="PTHR42791:SF1">
    <property type="entry name" value="N-ACETYLTRANSFERASE DOMAIN-CONTAINING PROTEIN"/>
    <property type="match status" value="1"/>
</dbReference>
<reference evidence="2 3" key="1">
    <citation type="submission" date="2020-02" db="EMBL/GenBank/DDBJ databases">
        <authorList>
            <person name="Sun Q."/>
        </authorList>
    </citation>
    <scope>NUCLEOTIDE SEQUENCE [LARGE SCALE GENOMIC DNA]</scope>
    <source>
        <strain evidence="2 3">CCBAU 03386</strain>
    </source>
</reference>
<dbReference type="GO" id="GO:0016747">
    <property type="term" value="F:acyltransferase activity, transferring groups other than amino-acyl groups"/>
    <property type="evidence" value="ECO:0007669"/>
    <property type="project" value="InterPro"/>
</dbReference>
<dbReference type="InterPro" id="IPR016181">
    <property type="entry name" value="Acyl_CoA_acyltransferase"/>
</dbReference>
<protein>
    <submittedName>
        <fullName evidence="2">GNAT family N-acetyltransferase</fullName>
    </submittedName>
</protein>
<dbReference type="PANTHER" id="PTHR42791">
    <property type="entry name" value="GNAT FAMILY ACETYLTRANSFERASE"/>
    <property type="match status" value="1"/>
</dbReference>
<dbReference type="Pfam" id="PF00583">
    <property type="entry name" value="Acetyltransf_1"/>
    <property type="match status" value="1"/>
</dbReference>
<dbReference type="PROSITE" id="PS51186">
    <property type="entry name" value="GNAT"/>
    <property type="match status" value="1"/>
</dbReference>
<dbReference type="Gene3D" id="3.40.630.30">
    <property type="match status" value="1"/>
</dbReference>
<dbReference type="SUPFAM" id="SSF55729">
    <property type="entry name" value="Acyl-CoA N-acyltransferases (Nat)"/>
    <property type="match status" value="1"/>
</dbReference>
<feature type="domain" description="N-acetyltransferase" evidence="1">
    <location>
        <begin position="68"/>
        <end position="201"/>
    </location>
</feature>
<evidence type="ECO:0000313" key="2">
    <source>
        <dbReference type="EMBL" id="NNU40105.1"/>
    </source>
</evidence>
<gene>
    <name evidence="2" type="ORF">G9X64_27225</name>
</gene>
<dbReference type="InterPro" id="IPR000182">
    <property type="entry name" value="GNAT_dom"/>
</dbReference>
<proteinExistence type="predicted"/>
<dbReference type="CDD" id="cd04301">
    <property type="entry name" value="NAT_SF"/>
    <property type="match status" value="1"/>
</dbReference>
<dbReference type="AlphaFoldDB" id="A0A7Y3WGV8"/>
<accession>A0A7Y3WGV8</accession>
<dbReference type="RefSeq" id="WP_168311192.1">
    <property type="nucleotide sequence ID" value="NZ_JABFCN010000048.1"/>
</dbReference>
<evidence type="ECO:0000259" key="1">
    <source>
        <dbReference type="PROSITE" id="PS51186"/>
    </source>
</evidence>
<comment type="caution">
    <text evidence="2">The sequence shown here is derived from an EMBL/GenBank/DDBJ whole genome shotgun (WGS) entry which is preliminary data.</text>
</comment>
<sequence>MKLVIGRLPLTRVKEAVALLTRAFMPDPIFSYYFPDANRRAEVFRAFFNDVVRTHIRFGHVYAAMMDEKIVAAAVWRPPDAGQSTARDLRRQTLTENRVRAIDPKAAVALFEGFAGLESGHPSEPHWYLFFIGVEPEMQDSGIGSRLLAPVLENADRSRAPCYLETPFPRTHDFYRRLGFVIDVEGHPFAGAPTLWAMTRAPK</sequence>